<keyword evidence="3" id="KW-1185">Reference proteome</keyword>
<dbReference type="OrthoDB" id="10069349at2759"/>
<organism evidence="2 3">
    <name type="scientific">Collybiopsis luxurians FD-317 M1</name>
    <dbReference type="NCBI Taxonomy" id="944289"/>
    <lineage>
        <taxon>Eukaryota</taxon>
        <taxon>Fungi</taxon>
        <taxon>Dikarya</taxon>
        <taxon>Basidiomycota</taxon>
        <taxon>Agaricomycotina</taxon>
        <taxon>Agaricomycetes</taxon>
        <taxon>Agaricomycetidae</taxon>
        <taxon>Agaricales</taxon>
        <taxon>Marasmiineae</taxon>
        <taxon>Omphalotaceae</taxon>
        <taxon>Collybiopsis</taxon>
        <taxon>Collybiopsis luxurians</taxon>
    </lineage>
</organism>
<dbReference type="PROSITE" id="PS50127">
    <property type="entry name" value="UBC_2"/>
    <property type="match status" value="1"/>
</dbReference>
<evidence type="ECO:0000259" key="1">
    <source>
        <dbReference type="PROSITE" id="PS50127"/>
    </source>
</evidence>
<reference evidence="2 3" key="1">
    <citation type="submission" date="2014-04" db="EMBL/GenBank/DDBJ databases">
        <title>Evolutionary Origins and Diversification of the Mycorrhizal Mutualists.</title>
        <authorList>
            <consortium name="DOE Joint Genome Institute"/>
            <consortium name="Mycorrhizal Genomics Consortium"/>
            <person name="Kohler A."/>
            <person name="Kuo A."/>
            <person name="Nagy L.G."/>
            <person name="Floudas D."/>
            <person name="Copeland A."/>
            <person name="Barry K.W."/>
            <person name="Cichocki N."/>
            <person name="Veneault-Fourrey C."/>
            <person name="LaButti K."/>
            <person name="Lindquist E.A."/>
            <person name="Lipzen A."/>
            <person name="Lundell T."/>
            <person name="Morin E."/>
            <person name="Murat C."/>
            <person name="Riley R."/>
            <person name="Ohm R."/>
            <person name="Sun H."/>
            <person name="Tunlid A."/>
            <person name="Henrissat B."/>
            <person name="Grigoriev I.V."/>
            <person name="Hibbett D.S."/>
            <person name="Martin F."/>
        </authorList>
    </citation>
    <scope>NUCLEOTIDE SEQUENCE [LARGE SCALE GENOMIC DNA]</scope>
    <source>
        <strain evidence="2 3">FD-317 M1</strain>
    </source>
</reference>
<evidence type="ECO:0000313" key="3">
    <source>
        <dbReference type="Proteomes" id="UP000053593"/>
    </source>
</evidence>
<dbReference type="AlphaFoldDB" id="A0A0D0BS82"/>
<name>A0A0D0BS82_9AGAR</name>
<accession>A0A0D0BS82</accession>
<protein>
    <recommendedName>
        <fullName evidence="1">UBC core domain-containing protein</fullName>
    </recommendedName>
</protein>
<dbReference type="InterPro" id="IPR016135">
    <property type="entry name" value="UBQ-conjugating_enzyme/RWD"/>
</dbReference>
<proteinExistence type="predicted"/>
<dbReference type="Gene3D" id="3.10.110.10">
    <property type="entry name" value="Ubiquitin Conjugating Enzyme"/>
    <property type="match status" value="1"/>
</dbReference>
<sequence length="254" mass="29314">MAIFGSTSKEDIDFVLGHPSGLETVLNSGERPRPTTVMTFVQSLFSRTSIYGDKRRYPVDVVTLDQFPQRAEHVKLYNKVKLLNLLTNRLRRIRDDRLKRIMLEIFVLKKKTPDYVDLYVDDSDITFLRIVMEAPKDQDCLYRSGVYFLTCEFPEGFSRDSPQICFVSFIMHPNVYKQEKVCSLFCQLCYHLEDDDVNRSAAGVSDIHTHPDLENPLGTQASIRRQWYVYAVVKAVSTHASKTQADWGAELEDE</sequence>
<dbReference type="Pfam" id="PF00179">
    <property type="entry name" value="UQ_con"/>
    <property type="match status" value="1"/>
</dbReference>
<dbReference type="HOGENOM" id="CLU_1094403_0_0_1"/>
<evidence type="ECO:0000313" key="2">
    <source>
        <dbReference type="EMBL" id="KIK52469.1"/>
    </source>
</evidence>
<dbReference type="EMBL" id="KN834842">
    <property type="protein sequence ID" value="KIK52469.1"/>
    <property type="molecule type" value="Genomic_DNA"/>
</dbReference>
<dbReference type="Proteomes" id="UP000053593">
    <property type="component" value="Unassembled WGS sequence"/>
</dbReference>
<feature type="domain" description="UBC core" evidence="1">
    <location>
        <begin position="96"/>
        <end position="254"/>
    </location>
</feature>
<dbReference type="SUPFAM" id="SSF54495">
    <property type="entry name" value="UBC-like"/>
    <property type="match status" value="1"/>
</dbReference>
<dbReference type="InterPro" id="IPR000608">
    <property type="entry name" value="UBC"/>
</dbReference>
<gene>
    <name evidence="2" type="ORF">GYMLUDRAFT_251175</name>
</gene>